<name>A0AAV7TL93_PLEWA</name>
<gene>
    <name evidence="1" type="ORF">NDU88_002487</name>
</gene>
<evidence type="ECO:0000313" key="1">
    <source>
        <dbReference type="EMBL" id="KAJ1177226.1"/>
    </source>
</evidence>
<dbReference type="EMBL" id="JANPWB010000006">
    <property type="protein sequence ID" value="KAJ1177226.1"/>
    <property type="molecule type" value="Genomic_DNA"/>
</dbReference>
<sequence>MGLEEGTQPAVNVRMEVVPIEGSVGTAGENDGEEKEKCSAAVVDLNLQEDRTVMIVKLTGEIKRGFSVSEANQASIKEMFEALESKFDLLAKRTQLLEDSMETLLEEVVLIKQDLRKSKDSEQDLRDKLERIENAARRNNLSMLNIPEGQEGDNIKMFCASLIKKSQQLEESER</sequence>
<dbReference type="AlphaFoldDB" id="A0AAV7TL93"/>
<evidence type="ECO:0000313" key="2">
    <source>
        <dbReference type="Proteomes" id="UP001066276"/>
    </source>
</evidence>
<keyword evidence="2" id="KW-1185">Reference proteome</keyword>
<comment type="caution">
    <text evidence="1">The sequence shown here is derived from an EMBL/GenBank/DDBJ whole genome shotgun (WGS) entry which is preliminary data.</text>
</comment>
<organism evidence="1 2">
    <name type="scientific">Pleurodeles waltl</name>
    <name type="common">Iberian ribbed newt</name>
    <dbReference type="NCBI Taxonomy" id="8319"/>
    <lineage>
        <taxon>Eukaryota</taxon>
        <taxon>Metazoa</taxon>
        <taxon>Chordata</taxon>
        <taxon>Craniata</taxon>
        <taxon>Vertebrata</taxon>
        <taxon>Euteleostomi</taxon>
        <taxon>Amphibia</taxon>
        <taxon>Batrachia</taxon>
        <taxon>Caudata</taxon>
        <taxon>Salamandroidea</taxon>
        <taxon>Salamandridae</taxon>
        <taxon>Pleurodelinae</taxon>
        <taxon>Pleurodeles</taxon>
    </lineage>
</organism>
<proteinExistence type="predicted"/>
<protein>
    <submittedName>
        <fullName evidence="1">Uncharacterized protein</fullName>
    </submittedName>
</protein>
<dbReference type="Proteomes" id="UP001066276">
    <property type="component" value="Chromosome 3_2"/>
</dbReference>
<accession>A0AAV7TL93</accession>
<reference evidence="1" key="1">
    <citation type="journal article" date="2022" name="bioRxiv">
        <title>Sequencing and chromosome-scale assembly of the giantPleurodeles waltlgenome.</title>
        <authorList>
            <person name="Brown T."/>
            <person name="Elewa A."/>
            <person name="Iarovenko S."/>
            <person name="Subramanian E."/>
            <person name="Araus A.J."/>
            <person name="Petzold A."/>
            <person name="Susuki M."/>
            <person name="Suzuki K.-i.T."/>
            <person name="Hayashi T."/>
            <person name="Toyoda A."/>
            <person name="Oliveira C."/>
            <person name="Osipova E."/>
            <person name="Leigh N.D."/>
            <person name="Simon A."/>
            <person name="Yun M.H."/>
        </authorList>
    </citation>
    <scope>NUCLEOTIDE SEQUENCE</scope>
    <source>
        <strain evidence="1">20211129_DDA</strain>
        <tissue evidence="1">Liver</tissue>
    </source>
</reference>